<protein>
    <submittedName>
        <fullName evidence="2">Outer membrane lipid asymmetry maintenance protein MlaD</fullName>
    </submittedName>
</protein>
<dbReference type="Proteomes" id="UP000638981">
    <property type="component" value="Unassembled WGS sequence"/>
</dbReference>
<organism evidence="2 3">
    <name type="scientific">Neogemmobacter tilapiae</name>
    <dbReference type="NCBI Taxonomy" id="875041"/>
    <lineage>
        <taxon>Bacteria</taxon>
        <taxon>Pseudomonadati</taxon>
        <taxon>Pseudomonadota</taxon>
        <taxon>Alphaproteobacteria</taxon>
        <taxon>Rhodobacterales</taxon>
        <taxon>Paracoccaceae</taxon>
        <taxon>Neogemmobacter</taxon>
    </lineage>
</organism>
<dbReference type="NCBIfam" id="TIGR04430">
    <property type="entry name" value="OM_asym_MlaD"/>
    <property type="match status" value="1"/>
</dbReference>
<dbReference type="InterPro" id="IPR052336">
    <property type="entry name" value="MlaD_Phospholipid_Transporter"/>
</dbReference>
<feature type="domain" description="Mce/MlaD" evidence="1">
    <location>
        <begin position="38"/>
        <end position="115"/>
    </location>
</feature>
<dbReference type="Pfam" id="PF02470">
    <property type="entry name" value="MlaD"/>
    <property type="match status" value="1"/>
</dbReference>
<dbReference type="InterPro" id="IPR030970">
    <property type="entry name" value="ABC_MlaD"/>
</dbReference>
<reference evidence="2" key="1">
    <citation type="journal article" date="2014" name="Int. J. Syst. Evol. Microbiol.">
        <title>Complete genome sequence of Corynebacterium casei LMG S-19264T (=DSM 44701T), isolated from a smear-ripened cheese.</title>
        <authorList>
            <consortium name="US DOE Joint Genome Institute (JGI-PGF)"/>
            <person name="Walter F."/>
            <person name="Albersmeier A."/>
            <person name="Kalinowski J."/>
            <person name="Ruckert C."/>
        </authorList>
    </citation>
    <scope>NUCLEOTIDE SEQUENCE</scope>
    <source>
        <strain evidence="2">KCTC 23310</strain>
    </source>
</reference>
<name>A0A918TR96_9RHOB</name>
<gene>
    <name evidence="2" type="ORF">GCM10007315_21190</name>
</gene>
<dbReference type="EMBL" id="BMYJ01000006">
    <property type="protein sequence ID" value="GHC57515.1"/>
    <property type="molecule type" value="Genomic_DNA"/>
</dbReference>
<dbReference type="PANTHER" id="PTHR33371:SF4">
    <property type="entry name" value="INTERMEMBRANE PHOSPHOLIPID TRANSPORT SYSTEM BINDING PROTEIN MLAD"/>
    <property type="match status" value="1"/>
</dbReference>
<keyword evidence="3" id="KW-1185">Reference proteome</keyword>
<dbReference type="PANTHER" id="PTHR33371">
    <property type="entry name" value="INTERMEMBRANE PHOSPHOLIPID TRANSPORT SYSTEM BINDING PROTEIN MLAD-RELATED"/>
    <property type="match status" value="1"/>
</dbReference>
<dbReference type="RefSeq" id="WP_189411647.1">
    <property type="nucleotide sequence ID" value="NZ_BMYJ01000006.1"/>
</dbReference>
<proteinExistence type="predicted"/>
<reference evidence="2" key="2">
    <citation type="submission" date="2020-09" db="EMBL/GenBank/DDBJ databases">
        <authorList>
            <person name="Sun Q."/>
            <person name="Kim S."/>
        </authorList>
    </citation>
    <scope>NUCLEOTIDE SEQUENCE</scope>
    <source>
        <strain evidence="2">KCTC 23310</strain>
    </source>
</reference>
<comment type="caution">
    <text evidence="2">The sequence shown here is derived from an EMBL/GenBank/DDBJ whole genome shotgun (WGS) entry which is preliminary data.</text>
</comment>
<dbReference type="GO" id="GO:0015914">
    <property type="term" value="P:phospholipid transport"/>
    <property type="evidence" value="ECO:0007669"/>
    <property type="project" value="InterPro"/>
</dbReference>
<evidence type="ECO:0000313" key="3">
    <source>
        <dbReference type="Proteomes" id="UP000638981"/>
    </source>
</evidence>
<sequence>MAENTTEVVAGGLVLAVALGFLAYAGQVSGFTGGAGGGYPLTASFRSVDGISVGTDVRLAGVKVGTITKLELNPQTYFADATISMRDDIALPDDSAILISSEGLLGGNYVEVLPGGSLTNLEPGAEIEDTQGSVSLVSLLMKFVSAQAGDPAQPTDAPEGN</sequence>
<dbReference type="AlphaFoldDB" id="A0A918TR96"/>
<evidence type="ECO:0000313" key="2">
    <source>
        <dbReference type="EMBL" id="GHC57515.1"/>
    </source>
</evidence>
<accession>A0A918TR96</accession>
<dbReference type="InterPro" id="IPR003399">
    <property type="entry name" value="Mce/MlaD"/>
</dbReference>
<evidence type="ECO:0000259" key="1">
    <source>
        <dbReference type="Pfam" id="PF02470"/>
    </source>
</evidence>